<dbReference type="RefSeq" id="WP_125849849.1">
    <property type="nucleotide sequence ID" value="NZ_JACHXH010000030.1"/>
</dbReference>
<organism evidence="3 4">
    <name type="scientific">Rhizobium pisi</name>
    <dbReference type="NCBI Taxonomy" id="574561"/>
    <lineage>
        <taxon>Bacteria</taxon>
        <taxon>Pseudomonadati</taxon>
        <taxon>Pseudomonadota</taxon>
        <taxon>Alphaproteobacteria</taxon>
        <taxon>Hyphomicrobiales</taxon>
        <taxon>Rhizobiaceae</taxon>
        <taxon>Rhizobium/Agrobacterium group</taxon>
        <taxon>Rhizobium</taxon>
    </lineage>
</organism>
<evidence type="ECO:0000313" key="3">
    <source>
        <dbReference type="EMBL" id="RSB63492.1"/>
    </source>
</evidence>
<name>A0A3R8ZW19_9HYPH</name>
<dbReference type="Proteomes" id="UP000518315">
    <property type="component" value="Unassembled WGS sequence"/>
</dbReference>
<evidence type="ECO:0000313" key="2">
    <source>
        <dbReference type="EMBL" id="MBB3138255.1"/>
    </source>
</evidence>
<reference evidence="3 4" key="1">
    <citation type="submission" date="2018-11" db="EMBL/GenBank/DDBJ databases">
        <authorList>
            <person name="Huo Y."/>
        </authorList>
    </citation>
    <scope>NUCLEOTIDE SEQUENCE [LARGE SCALE GENOMIC DNA]</scope>
    <source>
        <strain evidence="3 4">DSM 30132</strain>
    </source>
</reference>
<dbReference type="Proteomes" id="UP000277279">
    <property type="component" value="Unassembled WGS sequence"/>
</dbReference>
<dbReference type="InterPro" id="IPR014710">
    <property type="entry name" value="RmlC-like_jellyroll"/>
</dbReference>
<dbReference type="EMBL" id="RJJT01000028">
    <property type="protein sequence ID" value="RSB63492.1"/>
    <property type="molecule type" value="Genomic_DNA"/>
</dbReference>
<feature type="domain" description="Cupin type-2" evidence="1">
    <location>
        <begin position="42"/>
        <end position="107"/>
    </location>
</feature>
<dbReference type="EMBL" id="JACHXH010000030">
    <property type="protein sequence ID" value="MBB3138255.1"/>
    <property type="molecule type" value="Genomic_DNA"/>
</dbReference>
<dbReference type="OrthoDB" id="6058at2"/>
<proteinExistence type="predicted"/>
<sequence length="166" mass="18328">MQWKTVMRADGEGEQILFKVGLMTFKATSAETNGQFAFIETILPPGARVEPHQHPEAEVFYILDGEFTFWIGDEPQGTISGKGAFLSVPPHIRHAYWNHTDAPGKILGMLAPGGDGGLESFFRQVGVPLQTGDEIPDLTRSVEHLHEEIARRRNAGLSRTNPLPKP</sequence>
<evidence type="ECO:0000313" key="4">
    <source>
        <dbReference type="Proteomes" id="UP000277279"/>
    </source>
</evidence>
<gene>
    <name evidence="3" type="ORF">EFD55_28825</name>
    <name evidence="2" type="ORF">FHS26_006033</name>
</gene>
<dbReference type="PANTHER" id="PTHR36440:SF1">
    <property type="entry name" value="PUTATIVE (AFU_ORTHOLOGUE AFUA_8G07350)-RELATED"/>
    <property type="match status" value="1"/>
</dbReference>
<accession>A0A3R8ZW19</accession>
<dbReference type="Pfam" id="PF07883">
    <property type="entry name" value="Cupin_2"/>
    <property type="match status" value="1"/>
</dbReference>
<keyword evidence="2" id="KW-0560">Oxidoreductase</keyword>
<dbReference type="InterPro" id="IPR011051">
    <property type="entry name" value="RmlC_Cupin_sf"/>
</dbReference>
<protein>
    <submittedName>
        <fullName evidence="3">Cupin domain-containing protein</fullName>
    </submittedName>
    <submittedName>
        <fullName evidence="2">Quercetin dioxygenase-like cupin family protein</fullName>
    </submittedName>
</protein>
<dbReference type="Gene3D" id="2.60.120.10">
    <property type="entry name" value="Jelly Rolls"/>
    <property type="match status" value="1"/>
</dbReference>
<reference evidence="2 5" key="2">
    <citation type="submission" date="2020-08" db="EMBL/GenBank/DDBJ databases">
        <title>Genomic Encyclopedia of Type Strains, Phase III (KMG-III): the genomes of soil and plant-associated and newly described type strains.</title>
        <authorList>
            <person name="Whitman W."/>
        </authorList>
    </citation>
    <scope>NUCLEOTIDE SEQUENCE [LARGE SCALE GENOMIC DNA]</scope>
    <source>
        <strain evidence="2 5">CECT 4113</strain>
    </source>
</reference>
<keyword evidence="5" id="KW-1185">Reference proteome</keyword>
<keyword evidence="2" id="KW-0223">Dioxygenase</keyword>
<dbReference type="PANTHER" id="PTHR36440">
    <property type="entry name" value="PUTATIVE (AFU_ORTHOLOGUE AFUA_8G07350)-RELATED"/>
    <property type="match status" value="1"/>
</dbReference>
<dbReference type="InterPro" id="IPR013096">
    <property type="entry name" value="Cupin_2"/>
</dbReference>
<evidence type="ECO:0000313" key="5">
    <source>
        <dbReference type="Proteomes" id="UP000518315"/>
    </source>
</evidence>
<evidence type="ECO:0000259" key="1">
    <source>
        <dbReference type="Pfam" id="PF07883"/>
    </source>
</evidence>
<dbReference type="SUPFAM" id="SSF51182">
    <property type="entry name" value="RmlC-like cupins"/>
    <property type="match status" value="1"/>
</dbReference>
<comment type="caution">
    <text evidence="3">The sequence shown here is derived from an EMBL/GenBank/DDBJ whole genome shotgun (WGS) entry which is preliminary data.</text>
</comment>
<dbReference type="GO" id="GO:0051213">
    <property type="term" value="F:dioxygenase activity"/>
    <property type="evidence" value="ECO:0007669"/>
    <property type="project" value="UniProtKB-KW"/>
</dbReference>
<dbReference type="InterPro" id="IPR053146">
    <property type="entry name" value="QDO-like"/>
</dbReference>
<dbReference type="AlphaFoldDB" id="A0A3R8ZW19"/>